<proteinExistence type="predicted"/>
<sequence length="93" mass="10637">MVIGACKIVLRIPDSQSLKSKRYIVRKIKDRVRHRFNVSISEVDDQDLWQVTSIGFATVSNDRKIVQSTLDQVVNMVEDMGVGELLDYTIEIL</sequence>
<dbReference type="InterPro" id="IPR036746">
    <property type="entry name" value="TT1725-like_sf"/>
</dbReference>
<evidence type="ECO:0008006" key="3">
    <source>
        <dbReference type="Google" id="ProtNLM"/>
    </source>
</evidence>
<evidence type="ECO:0000313" key="1">
    <source>
        <dbReference type="EMBL" id="OGL39627.1"/>
    </source>
</evidence>
<name>A0A1F7RF78_9BACT</name>
<accession>A0A1F7RF78</accession>
<dbReference type="EMBL" id="MGDB01000114">
    <property type="protein sequence ID" value="OGL39627.1"/>
    <property type="molecule type" value="Genomic_DNA"/>
</dbReference>
<reference evidence="1 2" key="1">
    <citation type="journal article" date="2016" name="Nat. Commun.">
        <title>Thousands of microbial genomes shed light on interconnected biogeochemical processes in an aquifer system.</title>
        <authorList>
            <person name="Anantharaman K."/>
            <person name="Brown C.T."/>
            <person name="Hug L.A."/>
            <person name="Sharon I."/>
            <person name="Castelle C.J."/>
            <person name="Probst A.J."/>
            <person name="Thomas B.C."/>
            <person name="Singh A."/>
            <person name="Wilkins M.J."/>
            <person name="Karaoz U."/>
            <person name="Brodie E.L."/>
            <person name="Williams K.H."/>
            <person name="Hubbard S.S."/>
            <person name="Banfield J.F."/>
        </authorList>
    </citation>
    <scope>NUCLEOTIDE SEQUENCE [LARGE SCALE GENOMIC DNA]</scope>
</reference>
<dbReference type="Pfam" id="PF04456">
    <property type="entry name" value="DUF503"/>
    <property type="match status" value="1"/>
</dbReference>
<dbReference type="AlphaFoldDB" id="A0A1F7RF78"/>
<dbReference type="Proteomes" id="UP000178526">
    <property type="component" value="Unassembled WGS sequence"/>
</dbReference>
<gene>
    <name evidence="1" type="ORF">A2042_08375</name>
</gene>
<dbReference type="InterPro" id="IPR007546">
    <property type="entry name" value="DUF503"/>
</dbReference>
<dbReference type="Gene3D" id="3.30.70.1120">
    <property type="entry name" value="TT1725-like"/>
    <property type="match status" value="1"/>
</dbReference>
<dbReference type="PANTHER" id="PTHR36441:SF1">
    <property type="entry name" value="DUF503 DOMAIN-CONTAINING PROTEIN"/>
    <property type="match status" value="1"/>
</dbReference>
<evidence type="ECO:0000313" key="2">
    <source>
        <dbReference type="Proteomes" id="UP000178526"/>
    </source>
</evidence>
<comment type="caution">
    <text evidence="1">The sequence shown here is derived from an EMBL/GenBank/DDBJ whole genome shotgun (WGS) entry which is preliminary data.</text>
</comment>
<protein>
    <recommendedName>
        <fullName evidence="3">Cytoplasmic protein</fullName>
    </recommendedName>
</protein>
<dbReference type="SUPFAM" id="SSF103007">
    <property type="entry name" value="Hypothetical protein TT1725"/>
    <property type="match status" value="1"/>
</dbReference>
<organism evidence="1 2">
    <name type="scientific">Candidatus Schekmanbacteria bacterium GWA2_38_11</name>
    <dbReference type="NCBI Taxonomy" id="1817876"/>
    <lineage>
        <taxon>Bacteria</taxon>
        <taxon>Candidatus Schekmaniibacteriota</taxon>
    </lineage>
</organism>
<dbReference type="PANTHER" id="PTHR36441">
    <property type="entry name" value="HYPOTHETICAL CYTOSOLIC PROTEIN"/>
    <property type="match status" value="1"/>
</dbReference>